<organism evidence="3 4">
    <name type="scientific">Bos indicus</name>
    <name type="common">Zebu</name>
    <dbReference type="NCBI Taxonomy" id="9915"/>
    <lineage>
        <taxon>Eukaryota</taxon>
        <taxon>Metazoa</taxon>
        <taxon>Chordata</taxon>
        <taxon>Craniata</taxon>
        <taxon>Vertebrata</taxon>
        <taxon>Euteleostomi</taxon>
        <taxon>Mammalia</taxon>
        <taxon>Eutheria</taxon>
        <taxon>Laurasiatheria</taxon>
        <taxon>Artiodactyla</taxon>
        <taxon>Ruminantia</taxon>
        <taxon>Pecora</taxon>
        <taxon>Bovidae</taxon>
        <taxon>Bovinae</taxon>
        <taxon>Bos</taxon>
    </lineage>
</organism>
<dbReference type="PANTHER" id="PTHR31691">
    <property type="entry name" value="ROTATIN"/>
    <property type="match status" value="1"/>
</dbReference>
<dbReference type="InterPro" id="IPR016024">
    <property type="entry name" value="ARM-type_fold"/>
</dbReference>
<reference evidence="4" key="1">
    <citation type="submission" date="2025-08" db="UniProtKB">
        <authorList>
            <consortium name="RefSeq"/>
        </authorList>
    </citation>
    <scope>IDENTIFICATION</scope>
    <source>
        <tissue evidence="4">Blood</tissue>
    </source>
</reference>
<dbReference type="InterPro" id="IPR011989">
    <property type="entry name" value="ARM-like"/>
</dbReference>
<evidence type="ECO:0000313" key="3">
    <source>
        <dbReference type="Proteomes" id="UP001652663"/>
    </source>
</evidence>
<dbReference type="InterPro" id="IPR029249">
    <property type="entry name" value="Rotatin_N"/>
</dbReference>
<feature type="region of interest" description="Disordered" evidence="1">
    <location>
        <begin position="295"/>
        <end position="353"/>
    </location>
</feature>
<gene>
    <name evidence="4" type="primary">RTTN</name>
</gene>
<dbReference type="Proteomes" id="UP001652663">
    <property type="component" value="Chromosome 24"/>
</dbReference>
<dbReference type="Gene3D" id="1.25.10.10">
    <property type="entry name" value="Leucine-rich Repeat Variant"/>
    <property type="match status" value="1"/>
</dbReference>
<name>A0ABM4RGV5_BOSIN</name>
<dbReference type="GeneID" id="109577902"/>
<evidence type="ECO:0000259" key="2">
    <source>
        <dbReference type="Pfam" id="PF14726"/>
    </source>
</evidence>
<dbReference type="PANTHER" id="PTHR31691:SF1">
    <property type="entry name" value="ROTATIN"/>
    <property type="match status" value="1"/>
</dbReference>
<feature type="compositionally biased region" description="Low complexity" evidence="1">
    <location>
        <begin position="334"/>
        <end position="353"/>
    </location>
</feature>
<protein>
    <submittedName>
        <fullName evidence="4">Rotatin isoform X5</fullName>
    </submittedName>
</protein>
<dbReference type="RefSeq" id="XP_070634775.1">
    <property type="nucleotide sequence ID" value="XM_070778674.1"/>
</dbReference>
<dbReference type="InterPro" id="IPR030791">
    <property type="entry name" value="Rotatin"/>
</dbReference>
<accession>A0ABM4RGV5</accession>
<feature type="domain" description="Rotatin N-terminal" evidence="2">
    <location>
        <begin position="16"/>
        <end position="112"/>
    </location>
</feature>
<dbReference type="Pfam" id="PF14726">
    <property type="entry name" value="RTTN_N"/>
    <property type="match status" value="1"/>
</dbReference>
<proteinExistence type="predicted"/>
<sequence length="2104" mass="233361">MVLTGLIRKLGHPLAEIRERALRSILCKLEHSLVCGADLASHRLLFLHLLEWFNFPSVPVKDEVLRLLSRLVKYPLAVQHLVDLGAVEFLSKLRPNVEPNLQAEIDGILDGLFSLPSEVPEMYSSSYQTSQTDLLQQPEILTGYFPQDKSTLQQTEIPSRPVAANPTAKCLKFSTFPWLPLTAADRHVLSSNESSLRSSNHTVIWNTCELLKDVIMQDFPAEIFLQRPKIVQSLLSLLKLAFGGDGKHRLALQSVSCLQQLCTCLRNRLNFHRDPSFFSNKQDAVSQNSSLSYCPDARAAPHSQNPSPGSSSPRPSVVGRTGQRPRGDGQDWDAASSSGSSSHAHVSSRVSAPSPLDLAPVDLPELAEDALELQLQQLSLPQLCVSLLEAAAPLLRTGSRQMIIRVLELLSEVVVLIGEAISAHLWDDSSLFAIDMKEKLLVVLASLGDTVCYHKSSVSLEQPEALVVHHRMAFVSISLFAVRLLQTLLPVEKASRFLPEPMSAALFFISLDMPVSLEYPNIHEAVVAYLEQLNSENYSIYKRTAEAAYSIECTCNFLSDVGKEGEKNLSELVELADQALRSFSYHQHFPLIKEIISICSKIWKSVQASPLLQGESQKVFLRMLSHPLLQVKVETYHCCLEIVKECLGIHNISKPVSSLCNGIHFLLHPKVLYEISAFGIQDPKNEVSAAAKAILVHLLQGRLRVSAPTWNKFIESLCPVIPVLQGYADTENPLGNCILHLSRESPETDEGVLPSATRLKSMLRLLLVKKPSVRVLALKLLASHLTREEGSDTKRPSIDARVLSRVTNLFIVKKPIELKLDDRRELMIKLETVEKVYGIFVSDDIDLVLRKSAAEQLVVIMQDIKMHAVVKKVYLVDKIIEYLSECVGQDGEVVECLVQPSLMLLRKVLCADPVLRESLSQKTSVLTLLFRVSLIFHEDCTIVTEVGALFCLLLFDEVSRMDMWSDSPSCTPSSPSVFSLPVSVSRRYHLPVHVVGHHAVSPYSMVLPLSADSLALKPVSDMLRMAWNLSWYHGSDNVLKQVNSEAEIQEFLDTLKLSTEDTLTLKMTHTPSGLKDCLCSIVQAAGHREVRAALTRMSFYLLNDRLSFKGGTGPCGVTLKSLSWHTTLNRFLQVLPACTEDEKLLIDIIHFLSKLLKEQRKNVPVELLNWLLEVLLRQVITSFYVERGGNAMSFMGKGVTKSTVLCLLHLSHEMMAQAQSSGWMSLWFLPLGSQSEDHAPTQQGLAWLIPLWVDRDPEVRFTSLGLGSALTTLETGCVALANSCQNISGGLWGTVVNILLDQSECSMVRREAAFIFQNLLVIPMPSVIIKDYTWQGPCVHDEDSGLSLIGKPALQALLYHCHFYEHLNQMVKHCYLGRYAFDFSFSALNGAPEGNDLNGLDDSFKFWRAPSRMSSQDRDPSSLSTSETMVAASSGSAEFQSLVLSMVPHPEVTHDQLVAQGQREAASPRLPPDSPLSAPLPRQCVFVTPPLLSAMCSLLDSLLVATPGDTAGAFRRTRLIELLCSIAVATLLETSVQELQASLPTSLPAEHTQAQVSFLLEYLSSLSRLLQSCLLVDPDLVIQDELLKPLIPNIIQVLTLCTKDILDVELRSAFYQTWTHLFNLLAALLRRAGPASFPYVTLGLARSWAAVIDTFCRCARLSTTSPALYTASLQFLSVLLTEEAKRRLQDEEKTSLCHSPTVASLLDKTQESQNSLERLTEVILQCYEGKTSKDVLKRVAANALMSLLAVSRRAQRHALKAHLVDSCVEQMKHIHAQLNLGSLKPGRAALRKKEDGFIKELSIAMQLLRNCLYQNEECKGAALDAHLAPVLHALWPWLLMDDSLMQVALQLLCVYTANFPNGCSSLCWSSYGQHPVQAAHRGAPGSSLMLCILKMASQVPPENTAVQQAVFMILSNLALSHDCKGVIQKSNFLQNFLSLTLPKGGNKHLSNLSVLWLKLLLNMSFEEDGQQVILRLDGCLDLLTEMSRFKHKSSLSIPLLIFHNICFSPANKPKILANEKVISVLAACLESENQNAQRIGAAALWALIHNYQKAKTTLKNPSIKRRVEEAYSLAKKTFSDSEETPLSAYYLKCLENLVQQLNSS</sequence>
<evidence type="ECO:0000256" key="1">
    <source>
        <dbReference type="SAM" id="MobiDB-lite"/>
    </source>
</evidence>
<evidence type="ECO:0000313" key="4">
    <source>
        <dbReference type="RefSeq" id="XP_070634775.1"/>
    </source>
</evidence>
<feature type="compositionally biased region" description="Low complexity" evidence="1">
    <location>
        <begin position="306"/>
        <end position="320"/>
    </location>
</feature>
<dbReference type="SUPFAM" id="SSF48371">
    <property type="entry name" value="ARM repeat"/>
    <property type="match status" value="3"/>
</dbReference>
<keyword evidence="3" id="KW-1185">Reference proteome</keyword>